<feature type="region of interest" description="Disordered" evidence="1">
    <location>
        <begin position="268"/>
        <end position="290"/>
    </location>
</feature>
<evidence type="ECO:0000313" key="2">
    <source>
        <dbReference type="EMBL" id="MBB3187864.1"/>
    </source>
</evidence>
<sequence>MAVNFVCALSIYDGNTDISTIRYNVLNLPDTIQFVAGHQNYYTYDASGKKLEVQNITSRNILNLPQDTITRLTSSTTLTTDYCGDAIYQDSSLKEILTPEGYWQNGVYYYYLKDHQGNNTEVLNQSKTVMEYSDYYPDGMRFEESTSNSTALPYRYNGKELESMNGLNQYDYGARRRETGIPVWTTVDPLCEKYYSVSPYAYVEDDPINKIDPDGKEDILVKQNKDDRLTNAESLWLIYPTGTFNNVSMETLRNMTANALEQKYGKPEFARQGSSLPDNPTKSDNDKSGNATVVEGRFKYEKSFINAKDENGNAYKIPALLLDQGKGAGRVSTIYKNYRHSGEREATGVALHAGRVSWQVQIMSGKNGTLTKGSEGCVVAPIFGPIYNKVDNKGNVIIVRNQEEYENGN</sequence>
<organism evidence="2 3">
    <name type="scientific">Microbacter margulisiae</name>
    <dbReference type="NCBI Taxonomy" id="1350067"/>
    <lineage>
        <taxon>Bacteria</taxon>
        <taxon>Pseudomonadati</taxon>
        <taxon>Bacteroidota</taxon>
        <taxon>Bacteroidia</taxon>
        <taxon>Bacteroidales</taxon>
        <taxon>Porphyromonadaceae</taxon>
        <taxon>Microbacter</taxon>
    </lineage>
</organism>
<dbReference type="EMBL" id="JACHYB010000002">
    <property type="protein sequence ID" value="MBB3187864.1"/>
    <property type="molecule type" value="Genomic_DNA"/>
</dbReference>
<reference evidence="2 3" key="1">
    <citation type="submission" date="2020-08" db="EMBL/GenBank/DDBJ databases">
        <title>Genomic Encyclopedia of Type Strains, Phase IV (KMG-IV): sequencing the most valuable type-strain genomes for metagenomic binning, comparative biology and taxonomic classification.</title>
        <authorList>
            <person name="Goeker M."/>
        </authorList>
    </citation>
    <scope>NUCLEOTIDE SEQUENCE [LARGE SCALE GENOMIC DNA]</scope>
    <source>
        <strain evidence="2 3">DSM 27471</strain>
    </source>
</reference>
<dbReference type="RefSeq" id="WP_183413679.1">
    <property type="nucleotide sequence ID" value="NZ_JACHYB010000002.1"/>
</dbReference>
<dbReference type="InterPro" id="IPR050708">
    <property type="entry name" value="T6SS_VgrG/RHS"/>
</dbReference>
<dbReference type="Proteomes" id="UP000544222">
    <property type="component" value="Unassembled WGS sequence"/>
</dbReference>
<protein>
    <submittedName>
        <fullName evidence="2">RHS repeat-associated protein</fullName>
    </submittedName>
</protein>
<keyword evidence="3" id="KW-1185">Reference proteome</keyword>
<proteinExistence type="predicted"/>
<accession>A0A7W5H2S4</accession>
<gene>
    <name evidence="2" type="ORF">FHX64_002062</name>
</gene>
<dbReference type="PANTHER" id="PTHR32305:SF15">
    <property type="entry name" value="PROTEIN RHSA-RELATED"/>
    <property type="match status" value="1"/>
</dbReference>
<dbReference type="AlphaFoldDB" id="A0A7W5H2S4"/>
<evidence type="ECO:0000313" key="3">
    <source>
        <dbReference type="Proteomes" id="UP000544222"/>
    </source>
</evidence>
<dbReference type="PANTHER" id="PTHR32305">
    <property type="match status" value="1"/>
</dbReference>
<evidence type="ECO:0000256" key="1">
    <source>
        <dbReference type="SAM" id="MobiDB-lite"/>
    </source>
</evidence>
<comment type="caution">
    <text evidence="2">The sequence shown here is derived from an EMBL/GenBank/DDBJ whole genome shotgun (WGS) entry which is preliminary data.</text>
</comment>
<dbReference type="InterPro" id="IPR022385">
    <property type="entry name" value="Rhs_assc_core"/>
</dbReference>
<dbReference type="Gene3D" id="2.180.10.10">
    <property type="entry name" value="RHS repeat-associated core"/>
    <property type="match status" value="1"/>
</dbReference>
<name>A0A7W5H2S4_9PORP</name>
<dbReference type="NCBIfam" id="TIGR03696">
    <property type="entry name" value="Rhs_assc_core"/>
    <property type="match status" value="1"/>
</dbReference>